<dbReference type="InterPro" id="IPR009600">
    <property type="entry name" value="PIG-U"/>
</dbReference>
<comment type="caution">
    <text evidence="10">The sequence shown here is derived from an EMBL/GenBank/DDBJ whole genome shotgun (WGS) entry which is preliminary data.</text>
</comment>
<evidence type="ECO:0000256" key="7">
    <source>
        <dbReference type="ARBA" id="ARBA00022989"/>
    </source>
</evidence>
<evidence type="ECO:0000256" key="3">
    <source>
        <dbReference type="ARBA" id="ARBA00010026"/>
    </source>
</evidence>
<dbReference type="Pfam" id="PF06728">
    <property type="entry name" value="PIG-U"/>
    <property type="match status" value="1"/>
</dbReference>
<dbReference type="Proteomes" id="UP001162131">
    <property type="component" value="Unassembled WGS sequence"/>
</dbReference>
<feature type="transmembrane region" description="Helical" evidence="9">
    <location>
        <begin position="173"/>
        <end position="192"/>
    </location>
</feature>
<keyword evidence="6" id="KW-0256">Endoplasmic reticulum</keyword>
<keyword evidence="5 9" id="KW-0812">Transmembrane</keyword>
<protein>
    <recommendedName>
        <fullName evidence="12">GPI transamidase subunit PIG-U</fullName>
    </recommendedName>
</protein>
<dbReference type="AlphaFoldDB" id="A0AAU9JR99"/>
<comment type="pathway">
    <text evidence="2">Glycolipid biosynthesis; glycosylphosphatidylinositol-anchor biosynthesis.</text>
</comment>
<evidence type="ECO:0000256" key="5">
    <source>
        <dbReference type="ARBA" id="ARBA00022692"/>
    </source>
</evidence>
<gene>
    <name evidence="10" type="ORF">BSTOLATCC_MIC45545</name>
</gene>
<evidence type="ECO:0000256" key="9">
    <source>
        <dbReference type="SAM" id="Phobius"/>
    </source>
</evidence>
<dbReference type="PANTHER" id="PTHR13121">
    <property type="entry name" value="GPI TRANSAMIDASE COMPONENT PIG-U"/>
    <property type="match status" value="1"/>
</dbReference>
<proteinExistence type="inferred from homology"/>
<keyword evidence="4" id="KW-0337">GPI-anchor biosynthesis</keyword>
<feature type="transmembrane region" description="Helical" evidence="9">
    <location>
        <begin position="143"/>
        <end position="166"/>
    </location>
</feature>
<keyword evidence="7 9" id="KW-1133">Transmembrane helix</keyword>
<evidence type="ECO:0000256" key="2">
    <source>
        <dbReference type="ARBA" id="ARBA00004687"/>
    </source>
</evidence>
<keyword evidence="8 9" id="KW-0472">Membrane</keyword>
<feature type="transmembrane region" description="Helical" evidence="9">
    <location>
        <begin position="106"/>
        <end position="131"/>
    </location>
</feature>
<reference evidence="10" key="1">
    <citation type="submission" date="2021-09" db="EMBL/GenBank/DDBJ databases">
        <authorList>
            <consortium name="AG Swart"/>
            <person name="Singh M."/>
            <person name="Singh A."/>
            <person name="Seah K."/>
            <person name="Emmerich C."/>
        </authorList>
    </citation>
    <scope>NUCLEOTIDE SEQUENCE</scope>
    <source>
        <strain evidence="10">ATCC30299</strain>
    </source>
</reference>
<feature type="transmembrane region" description="Helical" evidence="9">
    <location>
        <begin position="75"/>
        <end position="94"/>
    </location>
</feature>
<dbReference type="GO" id="GO:0016255">
    <property type="term" value="P:attachment of GPI anchor to protein"/>
    <property type="evidence" value="ECO:0007669"/>
    <property type="project" value="InterPro"/>
</dbReference>
<feature type="transmembrane region" description="Helical" evidence="9">
    <location>
        <begin position="311"/>
        <end position="330"/>
    </location>
</feature>
<dbReference type="EMBL" id="CAJZBQ010000045">
    <property type="protein sequence ID" value="CAG9328087.1"/>
    <property type="molecule type" value="Genomic_DNA"/>
</dbReference>
<comment type="similarity">
    <text evidence="3">Belongs to the PIGU family.</text>
</comment>
<evidence type="ECO:0000256" key="1">
    <source>
        <dbReference type="ARBA" id="ARBA00004477"/>
    </source>
</evidence>
<name>A0AAU9JR99_9CILI</name>
<evidence type="ECO:0000256" key="8">
    <source>
        <dbReference type="ARBA" id="ARBA00023136"/>
    </source>
</evidence>
<evidence type="ECO:0000313" key="11">
    <source>
        <dbReference type="Proteomes" id="UP001162131"/>
    </source>
</evidence>
<keyword evidence="11" id="KW-1185">Reference proteome</keyword>
<organism evidence="10 11">
    <name type="scientific">Blepharisma stoltei</name>
    <dbReference type="NCBI Taxonomy" id="1481888"/>
    <lineage>
        <taxon>Eukaryota</taxon>
        <taxon>Sar</taxon>
        <taxon>Alveolata</taxon>
        <taxon>Ciliophora</taxon>
        <taxon>Postciliodesmatophora</taxon>
        <taxon>Heterotrichea</taxon>
        <taxon>Heterotrichida</taxon>
        <taxon>Blepharismidae</taxon>
        <taxon>Blepharisma</taxon>
    </lineage>
</organism>
<accession>A0AAU9JR99</accession>
<evidence type="ECO:0000256" key="4">
    <source>
        <dbReference type="ARBA" id="ARBA00022502"/>
    </source>
</evidence>
<evidence type="ECO:0000313" key="10">
    <source>
        <dbReference type="EMBL" id="CAG9328087.1"/>
    </source>
</evidence>
<comment type="subcellular location">
    <subcellularLocation>
        <location evidence="1">Endoplasmic reticulum membrane</location>
        <topology evidence="1">Multi-pass membrane protein</topology>
    </subcellularLocation>
</comment>
<feature type="transmembrane region" description="Helical" evidence="9">
    <location>
        <begin position="232"/>
        <end position="253"/>
    </location>
</feature>
<feature type="transmembrane region" description="Helical" evidence="9">
    <location>
        <begin position="342"/>
        <end position="360"/>
    </location>
</feature>
<evidence type="ECO:0000256" key="6">
    <source>
        <dbReference type="ARBA" id="ARBA00022824"/>
    </source>
</evidence>
<evidence type="ECO:0008006" key="12">
    <source>
        <dbReference type="Google" id="ProtNLM"/>
    </source>
</evidence>
<dbReference type="GO" id="GO:0006506">
    <property type="term" value="P:GPI anchor biosynthetic process"/>
    <property type="evidence" value="ECO:0007669"/>
    <property type="project" value="UniProtKB-KW"/>
</dbReference>
<dbReference type="GO" id="GO:0042765">
    <property type="term" value="C:GPI-anchor transamidase complex"/>
    <property type="evidence" value="ECO:0007669"/>
    <property type="project" value="InterPro"/>
</dbReference>
<sequence length="389" mass="45335">MLYKIASIGILLRIIMYHWFPIQPIPHISSPYTDYKNALEGLSYLSLGLSPYYSDSPVHTPPLILWLFSLMPSQHIIFGLILSADLLNSIYIYLITKSKLAFSIYLVNPISIISTSSMSLSSFIHLAILTFGYFTLERRRLRAVFAISFLSYLDPCMLSISSLWYFNHFTKRIYILAFLMTFSLFSASYALFGETWDWLWSCQIAQLLNYDIKPNIGMAWYLILEMFKRYQFLYRVILAIHPWLYIYPLHCLLHKYSKYSMYKNTSNLYFCILYLICVVSHPHPTMEDFMIPFILISTHGELIMRVKSGFFTVTAGVIGVILSIAMWGMWTERVGGNANFLFFQTIFTNLMIFGFLFGLLHQVNEEIKMKKHQITCKTIVEEVVLSILK</sequence>
<dbReference type="PANTHER" id="PTHR13121:SF0">
    <property type="entry name" value="PHOSPHATIDYLINOSITOL GLYCAN ANCHOR BIOSYNTHESIS CLASS U PROTEIN"/>
    <property type="match status" value="1"/>
</dbReference>